<dbReference type="RefSeq" id="WP_276107021.1">
    <property type="nucleotide sequence ID" value="NZ_JARJBB010000001.1"/>
</dbReference>
<protein>
    <submittedName>
        <fullName evidence="2">VOC family protein</fullName>
    </submittedName>
</protein>
<dbReference type="Proteomes" id="UP001221150">
    <property type="component" value="Unassembled WGS sequence"/>
</dbReference>
<dbReference type="InterPro" id="IPR037523">
    <property type="entry name" value="VOC_core"/>
</dbReference>
<comment type="caution">
    <text evidence="2">The sequence shown here is derived from an EMBL/GenBank/DDBJ whole genome shotgun (WGS) entry which is preliminary data.</text>
</comment>
<dbReference type="InterPro" id="IPR004360">
    <property type="entry name" value="Glyas_Fos-R_dOase_dom"/>
</dbReference>
<feature type="domain" description="VOC" evidence="1">
    <location>
        <begin position="143"/>
        <end position="256"/>
    </location>
</feature>
<evidence type="ECO:0000259" key="1">
    <source>
        <dbReference type="PROSITE" id="PS51819"/>
    </source>
</evidence>
<dbReference type="SUPFAM" id="SSF54593">
    <property type="entry name" value="Glyoxalase/Bleomycin resistance protein/Dihydroxybiphenyl dioxygenase"/>
    <property type="match status" value="2"/>
</dbReference>
<evidence type="ECO:0000313" key="2">
    <source>
        <dbReference type="EMBL" id="MDF3297493.1"/>
    </source>
</evidence>
<dbReference type="PANTHER" id="PTHR33993">
    <property type="entry name" value="GLYOXALASE-RELATED"/>
    <property type="match status" value="1"/>
</dbReference>
<accession>A0ABT5ZYM4</accession>
<dbReference type="Gene3D" id="3.10.180.10">
    <property type="entry name" value="2,3-Dihydroxybiphenyl 1,2-Dioxygenase, domain 1"/>
    <property type="match status" value="2"/>
</dbReference>
<feature type="domain" description="VOC" evidence="1">
    <location>
        <begin position="12"/>
        <end position="129"/>
    </location>
</feature>
<keyword evidence="3" id="KW-1185">Reference proteome</keyword>
<name>A0ABT5ZYM4_9ACTN</name>
<dbReference type="PANTHER" id="PTHR33993:SF10">
    <property type="entry name" value="CONSERVED PROTEIN"/>
    <property type="match status" value="1"/>
</dbReference>
<dbReference type="EMBL" id="JARJBB010000001">
    <property type="protein sequence ID" value="MDF3297493.1"/>
    <property type="molecule type" value="Genomic_DNA"/>
</dbReference>
<dbReference type="Pfam" id="PF00903">
    <property type="entry name" value="Glyoxalase"/>
    <property type="match status" value="2"/>
</dbReference>
<dbReference type="InterPro" id="IPR052164">
    <property type="entry name" value="Anthracycline_SecMetBiosynth"/>
</dbReference>
<sequence>MPEVTTPYATGTPCWVDLMAKDQQAALDFYRDLLGWQGRPGPAEFGGYAVCELHGGAVAGIGPATAPEGVPEPPTVWTSYLAATDAQAAQDAIVAAGGTLLVPVVDVGTLGRMLIASDPQGAVFGVWQPGEFFGARVVNEAGALTWNELHTSDLPAATAFYREAFGIEIAPLEGADAYWELRVGGRAVGGVTLLANDPPGTPAHWLTYFAVDDVDSTVDALVKRNGTVLAPPFDMMAGRMTVVTDPQGAPFAMITPAPMQGSRAQ</sequence>
<organism evidence="2 3">
    <name type="scientific">Streptomyces tropicalis</name>
    <dbReference type="NCBI Taxonomy" id="3034234"/>
    <lineage>
        <taxon>Bacteria</taxon>
        <taxon>Bacillati</taxon>
        <taxon>Actinomycetota</taxon>
        <taxon>Actinomycetes</taxon>
        <taxon>Kitasatosporales</taxon>
        <taxon>Streptomycetaceae</taxon>
        <taxon>Streptomyces</taxon>
    </lineage>
</organism>
<proteinExistence type="predicted"/>
<gene>
    <name evidence="2" type="ORF">P3H78_02400</name>
</gene>
<dbReference type="CDD" id="cd07247">
    <property type="entry name" value="SgaA_N_like"/>
    <property type="match status" value="2"/>
</dbReference>
<evidence type="ECO:0000313" key="3">
    <source>
        <dbReference type="Proteomes" id="UP001221150"/>
    </source>
</evidence>
<dbReference type="InterPro" id="IPR029068">
    <property type="entry name" value="Glyas_Bleomycin-R_OHBP_Dase"/>
</dbReference>
<dbReference type="PROSITE" id="PS51819">
    <property type="entry name" value="VOC"/>
    <property type="match status" value="2"/>
</dbReference>
<reference evidence="2 3" key="1">
    <citation type="submission" date="2023-03" db="EMBL/GenBank/DDBJ databases">
        <title>Draft genome sequence of Streptomyces sp. K1PA1 isolated from peat swamp forest in Thailand.</title>
        <authorList>
            <person name="Klaysubun C."/>
            <person name="Duangmal K."/>
        </authorList>
    </citation>
    <scope>NUCLEOTIDE SEQUENCE [LARGE SCALE GENOMIC DNA]</scope>
    <source>
        <strain evidence="2 3">K1PA1</strain>
    </source>
</reference>